<proteinExistence type="predicted"/>
<keyword evidence="2" id="KW-0472">Membrane</keyword>
<reference evidence="3" key="1">
    <citation type="submission" date="2020-04" db="EMBL/GenBank/DDBJ databases">
        <authorList>
            <person name="Zhang T."/>
        </authorList>
    </citation>
    <scope>NUCLEOTIDE SEQUENCE</scope>
    <source>
        <strain evidence="3">HKST-UBA79</strain>
    </source>
</reference>
<feature type="transmembrane region" description="Helical" evidence="2">
    <location>
        <begin position="224"/>
        <end position="247"/>
    </location>
</feature>
<feature type="transmembrane region" description="Helical" evidence="2">
    <location>
        <begin position="72"/>
        <end position="95"/>
    </location>
</feature>
<accession>A0A955EDT1</accession>
<name>A0A955EDT1_UNCKA</name>
<feature type="region of interest" description="Disordered" evidence="1">
    <location>
        <begin position="357"/>
        <end position="433"/>
    </location>
</feature>
<evidence type="ECO:0000313" key="3">
    <source>
        <dbReference type="EMBL" id="MCA9308304.1"/>
    </source>
</evidence>
<evidence type="ECO:0000313" key="4">
    <source>
        <dbReference type="Proteomes" id="UP000740557"/>
    </source>
</evidence>
<dbReference type="AlphaFoldDB" id="A0A955EDT1"/>
<evidence type="ECO:0000256" key="1">
    <source>
        <dbReference type="SAM" id="MobiDB-lite"/>
    </source>
</evidence>
<feature type="transmembrane region" description="Helical" evidence="2">
    <location>
        <begin position="168"/>
        <end position="188"/>
    </location>
</feature>
<evidence type="ECO:0000256" key="2">
    <source>
        <dbReference type="SAM" id="Phobius"/>
    </source>
</evidence>
<feature type="transmembrane region" description="Helical" evidence="2">
    <location>
        <begin position="33"/>
        <end position="52"/>
    </location>
</feature>
<organism evidence="3 4">
    <name type="scientific">candidate division WWE3 bacterium</name>
    <dbReference type="NCBI Taxonomy" id="2053526"/>
    <lineage>
        <taxon>Bacteria</taxon>
        <taxon>Katanobacteria</taxon>
    </lineage>
</organism>
<keyword evidence="2" id="KW-0812">Transmembrane</keyword>
<comment type="caution">
    <text evidence="3">The sequence shown here is derived from an EMBL/GenBank/DDBJ whole genome shotgun (WGS) entry which is preliminary data.</text>
</comment>
<reference evidence="3" key="2">
    <citation type="journal article" date="2021" name="Microbiome">
        <title>Successional dynamics and alternative stable states in a saline activated sludge microbial community over 9 years.</title>
        <authorList>
            <person name="Wang Y."/>
            <person name="Ye J."/>
            <person name="Ju F."/>
            <person name="Liu L."/>
            <person name="Boyd J.A."/>
            <person name="Deng Y."/>
            <person name="Parks D.H."/>
            <person name="Jiang X."/>
            <person name="Yin X."/>
            <person name="Woodcroft B.J."/>
            <person name="Tyson G.W."/>
            <person name="Hugenholtz P."/>
            <person name="Polz M.F."/>
            <person name="Zhang T."/>
        </authorList>
    </citation>
    <scope>NUCLEOTIDE SEQUENCE</scope>
    <source>
        <strain evidence="3">HKST-UBA79</strain>
    </source>
</reference>
<dbReference type="EMBL" id="JAGQNX010000062">
    <property type="protein sequence ID" value="MCA9308304.1"/>
    <property type="molecule type" value="Genomic_DNA"/>
</dbReference>
<sequence>MWSLLDSYGDFIDSNLLNLSSYADLKLYKEKKFVFVPIGIFVAMISFAIAGFKAMISGYGFVEFRISLRRAGFYAIALPFFLAYMFAATSIADFVTTEMARLTFGDEYVGYVHSYYGDRVERARSSGGSHAELTRLEEEQKQVAEGNRLSFLVIFNAMMSNNLEELSGLWKSLFALAYAVVSTILLIFGLIRSYLLMFFVLGSPILFGLQILPEGERIDPFKWITFICMQHIALVMLILITYLSAVFADTNSLIGALMPMVAVVAAVYVSRQLHEIVGSENFVGYSTGIKNLDRAKKMAEYTASGGNHVGNAVSSRMSGRTRRTVDAVRKIENPQTPQEQASFDNLYTIPMTYSDSWNNPTPPHYKMPKPKSIVESPKTTSSKKKKGDIEKQIDSIEEKVKAVESDNAEKKRNENEKNATNRNFDMQFRKDKS</sequence>
<feature type="compositionally biased region" description="Basic and acidic residues" evidence="1">
    <location>
        <begin position="387"/>
        <end position="419"/>
    </location>
</feature>
<gene>
    <name evidence="3" type="ORF">KC980_02215</name>
</gene>
<protein>
    <submittedName>
        <fullName evidence="3">Uncharacterized protein</fullName>
    </submittedName>
</protein>
<keyword evidence="2" id="KW-1133">Transmembrane helix</keyword>
<feature type="transmembrane region" description="Helical" evidence="2">
    <location>
        <begin position="194"/>
        <end position="212"/>
    </location>
</feature>
<feature type="transmembrane region" description="Helical" evidence="2">
    <location>
        <begin position="253"/>
        <end position="270"/>
    </location>
</feature>
<dbReference type="Proteomes" id="UP000740557">
    <property type="component" value="Unassembled WGS sequence"/>
</dbReference>